<evidence type="ECO:0000256" key="3">
    <source>
        <dbReference type="ARBA" id="ARBA00012551"/>
    </source>
</evidence>
<dbReference type="FunFam" id="2.20.28.10:FF:000007">
    <property type="entry name" value="DNA helicase MCM8 isoform X1"/>
    <property type="match status" value="1"/>
</dbReference>
<evidence type="ECO:0000256" key="7">
    <source>
        <dbReference type="ARBA" id="ARBA00022806"/>
    </source>
</evidence>
<keyword evidence="4" id="KW-0547">Nucleotide-binding</keyword>
<dbReference type="EC" id="3.6.4.12" evidence="3"/>
<feature type="compositionally biased region" description="Polar residues" evidence="14">
    <location>
        <begin position="1"/>
        <end position="23"/>
    </location>
</feature>
<accession>A0AAD5XBV3</accession>
<feature type="non-terminal residue" evidence="16">
    <location>
        <position position="278"/>
    </location>
</feature>
<dbReference type="SUPFAM" id="SSF50249">
    <property type="entry name" value="Nucleic acid-binding proteins"/>
    <property type="match status" value="1"/>
</dbReference>
<dbReference type="InterPro" id="IPR031327">
    <property type="entry name" value="MCM"/>
</dbReference>
<sequence length="278" mass="31006">MKRSNHQSQDGSAASSVNISGVSSAKRRPPNRPIDVVRFPHWSVYFDGASEIYSDDHELAPAINAFTTYFFTIIDKYATEKKPIKPSLRVIAISYADLQSQCQLQDLSERLKLDPESVLASLGLAFSNALIEKFGDVVKRLKRHVRILGHDQITPLKDLKSNLMGRFITIRGTIVRVSSIKPIVTRISFSCTSCSATQVILQIDGKYKTPTSCPGDGCRGRTFVPERSGLSDTKTVDWQRIRVQEKLPEDQKDSGRIPRTVECELTEDLVDLIVPGDV</sequence>
<evidence type="ECO:0000256" key="6">
    <source>
        <dbReference type="ARBA" id="ARBA00022801"/>
    </source>
</evidence>
<evidence type="ECO:0000256" key="4">
    <source>
        <dbReference type="ARBA" id="ARBA00022741"/>
    </source>
</evidence>
<evidence type="ECO:0000256" key="2">
    <source>
        <dbReference type="ARBA" id="ARBA00008010"/>
    </source>
</evidence>
<dbReference type="GO" id="GO:0017116">
    <property type="term" value="F:single-stranded DNA helicase activity"/>
    <property type="evidence" value="ECO:0007669"/>
    <property type="project" value="TreeGrafter"/>
</dbReference>
<dbReference type="PANTHER" id="PTHR11630">
    <property type="entry name" value="DNA REPLICATION LICENSING FACTOR MCM FAMILY MEMBER"/>
    <property type="match status" value="1"/>
</dbReference>
<evidence type="ECO:0000259" key="15">
    <source>
        <dbReference type="Pfam" id="PF17207"/>
    </source>
</evidence>
<comment type="caution">
    <text evidence="16">The sequence shown here is derived from an EMBL/GenBank/DDBJ whole genome shotgun (WGS) entry which is preliminary data.</text>
</comment>
<protein>
    <recommendedName>
        <fullName evidence="3">DNA helicase</fullName>
        <ecNumber evidence="3">3.6.4.12</ecNumber>
    </recommendedName>
    <alternativeName>
        <fullName evidence="12">Minichromosome maintenance 8</fullName>
    </alternativeName>
</protein>
<dbReference type="GO" id="GO:0005524">
    <property type="term" value="F:ATP binding"/>
    <property type="evidence" value="ECO:0007669"/>
    <property type="project" value="UniProtKB-KW"/>
</dbReference>
<proteinExistence type="inferred from homology"/>
<comment type="similarity">
    <text evidence="2">Belongs to the MCM family.</text>
</comment>
<dbReference type="Gene3D" id="2.40.50.140">
    <property type="entry name" value="Nucleic acid-binding proteins"/>
    <property type="match status" value="1"/>
</dbReference>
<evidence type="ECO:0000313" key="17">
    <source>
        <dbReference type="Proteomes" id="UP001211907"/>
    </source>
</evidence>
<evidence type="ECO:0000256" key="11">
    <source>
        <dbReference type="ARBA" id="ARBA00023242"/>
    </source>
</evidence>
<evidence type="ECO:0000256" key="10">
    <source>
        <dbReference type="ARBA" id="ARBA00023204"/>
    </source>
</evidence>
<name>A0AAD5XBV3_9FUNG</name>
<dbReference type="EMBL" id="JADGJH010002584">
    <property type="protein sequence ID" value="KAJ3096603.1"/>
    <property type="molecule type" value="Genomic_DNA"/>
</dbReference>
<evidence type="ECO:0000256" key="9">
    <source>
        <dbReference type="ARBA" id="ARBA00023125"/>
    </source>
</evidence>
<organism evidence="16 17">
    <name type="scientific">Physocladia obscura</name>
    <dbReference type="NCBI Taxonomy" id="109957"/>
    <lineage>
        <taxon>Eukaryota</taxon>
        <taxon>Fungi</taxon>
        <taxon>Fungi incertae sedis</taxon>
        <taxon>Chytridiomycota</taxon>
        <taxon>Chytridiomycota incertae sedis</taxon>
        <taxon>Chytridiomycetes</taxon>
        <taxon>Chytridiales</taxon>
        <taxon>Chytriomycetaceae</taxon>
        <taxon>Physocladia</taxon>
    </lineage>
</organism>
<keyword evidence="8" id="KW-0067">ATP-binding</keyword>
<keyword evidence="11" id="KW-0539">Nucleus</keyword>
<keyword evidence="6" id="KW-0378">Hydrolase</keyword>
<evidence type="ECO:0000256" key="14">
    <source>
        <dbReference type="SAM" id="MobiDB-lite"/>
    </source>
</evidence>
<dbReference type="Pfam" id="PF17207">
    <property type="entry name" value="MCM_OB"/>
    <property type="match status" value="1"/>
</dbReference>
<evidence type="ECO:0000256" key="12">
    <source>
        <dbReference type="ARBA" id="ARBA00042306"/>
    </source>
</evidence>
<dbReference type="Gene3D" id="2.20.28.10">
    <property type="match status" value="1"/>
</dbReference>
<dbReference type="InterPro" id="IPR012340">
    <property type="entry name" value="NA-bd_OB-fold"/>
</dbReference>
<keyword evidence="17" id="KW-1185">Reference proteome</keyword>
<gene>
    <name evidence="16" type="primary">MCM8_1</name>
    <name evidence="16" type="ORF">HK100_005533</name>
</gene>
<keyword evidence="5" id="KW-0227">DNA damage</keyword>
<dbReference type="GO" id="GO:0016787">
    <property type="term" value="F:hydrolase activity"/>
    <property type="evidence" value="ECO:0007669"/>
    <property type="project" value="UniProtKB-KW"/>
</dbReference>
<dbReference type="AlphaFoldDB" id="A0AAD5XBV3"/>
<evidence type="ECO:0000256" key="5">
    <source>
        <dbReference type="ARBA" id="ARBA00022763"/>
    </source>
</evidence>
<keyword evidence="9" id="KW-0238">DNA-binding</keyword>
<keyword evidence="7" id="KW-0347">Helicase</keyword>
<feature type="region of interest" description="Disordered" evidence="14">
    <location>
        <begin position="1"/>
        <end position="30"/>
    </location>
</feature>
<dbReference type="GO" id="GO:0042555">
    <property type="term" value="C:MCM complex"/>
    <property type="evidence" value="ECO:0007669"/>
    <property type="project" value="TreeGrafter"/>
</dbReference>
<evidence type="ECO:0000313" key="16">
    <source>
        <dbReference type="EMBL" id="KAJ3096603.1"/>
    </source>
</evidence>
<dbReference type="GO" id="GO:0005634">
    <property type="term" value="C:nucleus"/>
    <property type="evidence" value="ECO:0007669"/>
    <property type="project" value="UniProtKB-SubCell"/>
</dbReference>
<dbReference type="PANTHER" id="PTHR11630:SF47">
    <property type="entry name" value="DNA HELICASE MCM8"/>
    <property type="match status" value="1"/>
</dbReference>
<comment type="subcellular location">
    <subcellularLocation>
        <location evidence="1">Nucleus</location>
    </subcellularLocation>
</comment>
<dbReference type="GO" id="GO:0000724">
    <property type="term" value="P:double-strand break repair via homologous recombination"/>
    <property type="evidence" value="ECO:0007669"/>
    <property type="project" value="UniProtKB-ARBA"/>
</dbReference>
<evidence type="ECO:0000256" key="1">
    <source>
        <dbReference type="ARBA" id="ARBA00004123"/>
    </source>
</evidence>
<comment type="catalytic activity">
    <reaction evidence="13">
        <text>ATP + H2O = ADP + phosphate + H(+)</text>
        <dbReference type="Rhea" id="RHEA:13065"/>
        <dbReference type="ChEBI" id="CHEBI:15377"/>
        <dbReference type="ChEBI" id="CHEBI:15378"/>
        <dbReference type="ChEBI" id="CHEBI:30616"/>
        <dbReference type="ChEBI" id="CHEBI:43474"/>
        <dbReference type="ChEBI" id="CHEBI:456216"/>
        <dbReference type="EC" id="3.6.4.12"/>
    </reaction>
</comment>
<dbReference type="Proteomes" id="UP001211907">
    <property type="component" value="Unassembled WGS sequence"/>
</dbReference>
<dbReference type="GO" id="GO:0003697">
    <property type="term" value="F:single-stranded DNA binding"/>
    <property type="evidence" value="ECO:0007669"/>
    <property type="project" value="TreeGrafter"/>
</dbReference>
<reference evidence="16" key="1">
    <citation type="submission" date="2020-05" db="EMBL/GenBank/DDBJ databases">
        <title>Phylogenomic resolution of chytrid fungi.</title>
        <authorList>
            <person name="Stajich J.E."/>
            <person name="Amses K."/>
            <person name="Simmons R."/>
            <person name="Seto K."/>
            <person name="Myers J."/>
            <person name="Bonds A."/>
            <person name="Quandt C.A."/>
            <person name="Barry K."/>
            <person name="Liu P."/>
            <person name="Grigoriev I."/>
            <person name="Longcore J.E."/>
            <person name="James T.Y."/>
        </authorList>
    </citation>
    <scope>NUCLEOTIDE SEQUENCE</scope>
    <source>
        <strain evidence="16">JEL0513</strain>
    </source>
</reference>
<evidence type="ECO:0000256" key="13">
    <source>
        <dbReference type="ARBA" id="ARBA00047995"/>
    </source>
</evidence>
<feature type="domain" description="MCM OB" evidence="15">
    <location>
        <begin position="156"/>
        <end position="277"/>
    </location>
</feature>
<evidence type="ECO:0000256" key="8">
    <source>
        <dbReference type="ARBA" id="ARBA00022840"/>
    </source>
</evidence>
<keyword evidence="10" id="KW-0234">DNA repair</keyword>
<dbReference type="InterPro" id="IPR033762">
    <property type="entry name" value="MCM_OB"/>
</dbReference>